<feature type="transmembrane region" description="Helical" evidence="8">
    <location>
        <begin position="199"/>
        <end position="219"/>
    </location>
</feature>
<evidence type="ECO:0000256" key="5">
    <source>
        <dbReference type="ARBA" id="ARBA00022692"/>
    </source>
</evidence>
<dbReference type="Pfam" id="PF01032">
    <property type="entry name" value="FecCD"/>
    <property type="match status" value="1"/>
</dbReference>
<comment type="subcellular location">
    <subcellularLocation>
        <location evidence="1">Cell membrane</location>
        <topology evidence="1">Multi-pass membrane protein</topology>
    </subcellularLocation>
</comment>
<evidence type="ECO:0000256" key="1">
    <source>
        <dbReference type="ARBA" id="ARBA00004651"/>
    </source>
</evidence>
<dbReference type="AlphaFoldDB" id="A0A2M8PHD4"/>
<evidence type="ECO:0000313" key="10">
    <source>
        <dbReference type="Proteomes" id="UP000229681"/>
    </source>
</evidence>
<keyword evidence="6 8" id="KW-1133">Transmembrane helix</keyword>
<evidence type="ECO:0000256" key="4">
    <source>
        <dbReference type="ARBA" id="ARBA00022475"/>
    </source>
</evidence>
<dbReference type="InterPro" id="IPR000522">
    <property type="entry name" value="ABC_transptr_permease_BtuC"/>
</dbReference>
<organism evidence="9 10">
    <name type="scientific">Candidatus Thermofonsia Clade 1 bacterium</name>
    <dbReference type="NCBI Taxonomy" id="2364210"/>
    <lineage>
        <taxon>Bacteria</taxon>
        <taxon>Bacillati</taxon>
        <taxon>Chloroflexota</taxon>
        <taxon>Candidatus Thermofontia</taxon>
        <taxon>Candidatus Thermofonsia Clade 1</taxon>
    </lineage>
</organism>
<keyword evidence="7 8" id="KW-0472">Membrane</keyword>
<dbReference type="InterPro" id="IPR037294">
    <property type="entry name" value="ABC_BtuC-like"/>
</dbReference>
<feature type="transmembrane region" description="Helical" evidence="8">
    <location>
        <begin position="287"/>
        <end position="307"/>
    </location>
</feature>
<comment type="caution">
    <text evidence="9">The sequence shown here is derived from an EMBL/GenBank/DDBJ whole genome shotgun (WGS) entry which is preliminary data.</text>
</comment>
<sequence>MSRQRVVLAALLAAVCIAFCLLLAVGSVSVPLEDVLRALLGQATSQPAYATIVIQFRMPRALTALLAGAALAVGGVQMQTLFRNPLTDPFVLGISSGASLGVALVVLAVGTTGATVLVGIGLLGDFGLAAAASLGAALMLLIVLSFAQRTQNTLTLLIVGLMIGYTVSALVSLLLYFSVPERIQAYINWTFGSFGGVTWRQLPILAPIIGLGLALSLALTKPLNALLLGEAYAQSLGINLRRARLGIIFSTALLAGAVTAFCGPIGFLGIAVPHLSRILLGTVDHRALLPTAVLLGALTAMCADLIAQVPNSQIILPLNAITALIGAPVVVLIVMQQRRWHSAFNA</sequence>
<evidence type="ECO:0000256" key="8">
    <source>
        <dbReference type="SAM" id="Phobius"/>
    </source>
</evidence>
<evidence type="ECO:0000256" key="3">
    <source>
        <dbReference type="ARBA" id="ARBA00022448"/>
    </source>
</evidence>
<dbReference type="Proteomes" id="UP000229681">
    <property type="component" value="Unassembled WGS sequence"/>
</dbReference>
<feature type="transmembrane region" description="Helical" evidence="8">
    <location>
        <begin position="126"/>
        <end position="147"/>
    </location>
</feature>
<proteinExistence type="inferred from homology"/>
<keyword evidence="3" id="KW-0813">Transport</keyword>
<gene>
    <name evidence="9" type="ORF">CUN49_02860</name>
</gene>
<feature type="transmembrane region" description="Helical" evidence="8">
    <location>
        <begin position="314"/>
        <end position="335"/>
    </location>
</feature>
<dbReference type="GO" id="GO:0033214">
    <property type="term" value="P:siderophore-iron import into cell"/>
    <property type="evidence" value="ECO:0007669"/>
    <property type="project" value="TreeGrafter"/>
</dbReference>
<evidence type="ECO:0000256" key="7">
    <source>
        <dbReference type="ARBA" id="ARBA00023136"/>
    </source>
</evidence>
<keyword evidence="4" id="KW-1003">Cell membrane</keyword>
<feature type="transmembrane region" description="Helical" evidence="8">
    <location>
        <begin position="154"/>
        <end position="179"/>
    </location>
</feature>
<evidence type="ECO:0000256" key="6">
    <source>
        <dbReference type="ARBA" id="ARBA00022989"/>
    </source>
</evidence>
<dbReference type="PANTHER" id="PTHR30472:SF41">
    <property type="entry name" value="TRANSPORT SYSTEM PERMEASE PROTEIN"/>
    <property type="match status" value="1"/>
</dbReference>
<evidence type="ECO:0000256" key="2">
    <source>
        <dbReference type="ARBA" id="ARBA00007935"/>
    </source>
</evidence>
<dbReference type="EMBL" id="PGTM01000023">
    <property type="protein sequence ID" value="PJF36941.1"/>
    <property type="molecule type" value="Genomic_DNA"/>
</dbReference>
<protein>
    <submittedName>
        <fullName evidence="9">Iron ABC transporter</fullName>
    </submittedName>
</protein>
<dbReference type="GO" id="GO:0005886">
    <property type="term" value="C:plasma membrane"/>
    <property type="evidence" value="ECO:0007669"/>
    <property type="project" value="UniProtKB-SubCell"/>
</dbReference>
<name>A0A2M8PHD4_9CHLR</name>
<reference evidence="9 10" key="1">
    <citation type="submission" date="2017-11" db="EMBL/GenBank/DDBJ databases">
        <title>Evolution of Phototrophy in the Chloroflexi Phylum Driven by Horizontal Gene Transfer.</title>
        <authorList>
            <person name="Ward L.M."/>
            <person name="Hemp J."/>
            <person name="Shih P.M."/>
            <person name="Mcglynn S.E."/>
            <person name="Fischer W."/>
        </authorList>
    </citation>
    <scope>NUCLEOTIDE SEQUENCE [LARGE SCALE GENOMIC DNA]</scope>
    <source>
        <strain evidence="9">JP3_13</strain>
    </source>
</reference>
<evidence type="ECO:0000313" key="9">
    <source>
        <dbReference type="EMBL" id="PJF36941.1"/>
    </source>
</evidence>
<accession>A0A2M8PHD4</accession>
<feature type="transmembrane region" description="Helical" evidence="8">
    <location>
        <begin position="90"/>
        <end position="120"/>
    </location>
</feature>
<dbReference type="SUPFAM" id="SSF81345">
    <property type="entry name" value="ABC transporter involved in vitamin B12 uptake, BtuC"/>
    <property type="match status" value="1"/>
</dbReference>
<comment type="similarity">
    <text evidence="2">Belongs to the binding-protein-dependent transport system permease family. FecCD subfamily.</text>
</comment>
<dbReference type="Gene3D" id="1.10.3470.10">
    <property type="entry name" value="ABC transporter involved in vitamin B12 uptake, BtuC"/>
    <property type="match status" value="1"/>
</dbReference>
<dbReference type="CDD" id="cd06550">
    <property type="entry name" value="TM_ABC_iron-siderophores_like"/>
    <property type="match status" value="1"/>
</dbReference>
<keyword evidence="5 8" id="KW-0812">Transmembrane</keyword>
<feature type="transmembrane region" description="Helical" evidence="8">
    <location>
        <begin position="61"/>
        <end position="78"/>
    </location>
</feature>
<feature type="transmembrane region" description="Helical" evidence="8">
    <location>
        <begin position="245"/>
        <end position="267"/>
    </location>
</feature>
<dbReference type="PANTHER" id="PTHR30472">
    <property type="entry name" value="FERRIC ENTEROBACTIN TRANSPORT SYSTEM PERMEASE PROTEIN"/>
    <property type="match status" value="1"/>
</dbReference>
<dbReference type="GO" id="GO:0022857">
    <property type="term" value="F:transmembrane transporter activity"/>
    <property type="evidence" value="ECO:0007669"/>
    <property type="project" value="InterPro"/>
</dbReference>